<accession>A0ABU9N968</accession>
<dbReference type="Proteomes" id="UP001460072">
    <property type="component" value="Unassembled WGS sequence"/>
</dbReference>
<organism evidence="1 2">
    <name type="scientific">Flavobacterium aureirubrum</name>
    <dbReference type="NCBI Taxonomy" id="3133147"/>
    <lineage>
        <taxon>Bacteria</taxon>
        <taxon>Pseudomonadati</taxon>
        <taxon>Bacteroidota</taxon>
        <taxon>Flavobacteriia</taxon>
        <taxon>Flavobacteriales</taxon>
        <taxon>Flavobacteriaceae</taxon>
        <taxon>Flavobacterium</taxon>
    </lineage>
</organism>
<proteinExistence type="predicted"/>
<dbReference type="RefSeq" id="WP_342696620.1">
    <property type="nucleotide sequence ID" value="NZ_JBCGDO010000018.1"/>
</dbReference>
<gene>
    <name evidence="1" type="ORF">WFZ85_12420</name>
</gene>
<protein>
    <recommendedName>
        <fullName evidence="3">Lipoprotein</fullName>
    </recommendedName>
</protein>
<evidence type="ECO:0000313" key="2">
    <source>
        <dbReference type="Proteomes" id="UP001460072"/>
    </source>
</evidence>
<dbReference type="EMBL" id="JBCGDO010000018">
    <property type="protein sequence ID" value="MEM0543424.1"/>
    <property type="molecule type" value="Genomic_DNA"/>
</dbReference>
<evidence type="ECO:0000313" key="1">
    <source>
        <dbReference type="EMBL" id="MEM0543424.1"/>
    </source>
</evidence>
<comment type="caution">
    <text evidence="1">The sequence shown here is derived from an EMBL/GenBank/DDBJ whole genome shotgun (WGS) entry which is preliminary data.</text>
</comment>
<name>A0ABU9N968_9FLAO</name>
<sequence>MKATIIFTILLLINGCKKENYFKEVISNKKVSLSLARSFNKEQLVLNIPLEFNLFLNKKKLKMLEYVLELTKKD</sequence>
<evidence type="ECO:0008006" key="3">
    <source>
        <dbReference type="Google" id="ProtNLM"/>
    </source>
</evidence>
<keyword evidence="2" id="KW-1185">Reference proteome</keyword>
<reference evidence="1 2" key="1">
    <citation type="submission" date="2024-03" db="EMBL/GenBank/DDBJ databases">
        <title>Two novel species of the genus Flavobacterium exhibiting potentially degradation of complex polysaccharides.</title>
        <authorList>
            <person name="Lian X."/>
        </authorList>
    </citation>
    <scope>NUCLEOTIDE SEQUENCE [LARGE SCALE GENOMIC DNA]</scope>
    <source>
        <strain evidence="2">j3</strain>
    </source>
</reference>